<dbReference type="InterPro" id="IPR002347">
    <property type="entry name" value="SDR_fam"/>
</dbReference>
<reference evidence="4" key="1">
    <citation type="submission" date="2011-06" db="EMBL/GenBank/DDBJ databases">
        <title>The complete genome of chromosome of Runella slithyformis DSM 19594.</title>
        <authorList>
            <consortium name="US DOE Joint Genome Institute (JGI-PGF)"/>
            <person name="Lucas S."/>
            <person name="Han J."/>
            <person name="Lapidus A."/>
            <person name="Bruce D."/>
            <person name="Goodwin L."/>
            <person name="Pitluck S."/>
            <person name="Peters L."/>
            <person name="Kyrpides N."/>
            <person name="Mavromatis K."/>
            <person name="Ivanova N."/>
            <person name="Ovchinnikova G."/>
            <person name="Zhang X."/>
            <person name="Misra M."/>
            <person name="Detter J.C."/>
            <person name="Tapia R."/>
            <person name="Han C."/>
            <person name="Land M."/>
            <person name="Hauser L."/>
            <person name="Markowitz V."/>
            <person name="Cheng J.-F."/>
            <person name="Hugenholtz P."/>
            <person name="Woyke T."/>
            <person name="Wu D."/>
            <person name="Tindall B."/>
            <person name="Faehrich R."/>
            <person name="Brambilla E."/>
            <person name="Klenk H.-P."/>
            <person name="Eisen J.A."/>
        </authorList>
    </citation>
    <scope>NUCLEOTIDE SEQUENCE [LARGE SCALE GENOMIC DNA]</scope>
    <source>
        <strain evidence="4">ATCC 29530 / DSM 19594 / LMG 11500 / NCIMB 11436 / LSU 4</strain>
    </source>
</reference>
<dbReference type="Pfam" id="PF13561">
    <property type="entry name" value="adh_short_C2"/>
    <property type="match status" value="1"/>
</dbReference>
<organism evidence="3 4">
    <name type="scientific">Runella slithyformis (strain ATCC 29530 / DSM 19594 / LMG 11500 / NCIMB 11436 / LSU 4)</name>
    <dbReference type="NCBI Taxonomy" id="761193"/>
    <lineage>
        <taxon>Bacteria</taxon>
        <taxon>Pseudomonadati</taxon>
        <taxon>Bacteroidota</taxon>
        <taxon>Cytophagia</taxon>
        <taxon>Cytophagales</taxon>
        <taxon>Spirosomataceae</taxon>
        <taxon>Runella</taxon>
    </lineage>
</organism>
<dbReference type="GO" id="GO:0004316">
    <property type="term" value="F:3-oxoacyl-[acyl-carrier-protein] reductase (NADPH) activity"/>
    <property type="evidence" value="ECO:0007669"/>
    <property type="project" value="UniProtKB-EC"/>
</dbReference>
<dbReference type="PRINTS" id="PR00080">
    <property type="entry name" value="SDRFAMILY"/>
</dbReference>
<evidence type="ECO:0000256" key="2">
    <source>
        <dbReference type="ARBA" id="ARBA00023002"/>
    </source>
</evidence>
<protein>
    <submittedName>
        <fullName evidence="3">3-oxoacyl-(Acyl-carrier-protein) reductase</fullName>
        <ecNumber evidence="3">1.1.1.100</ecNumber>
    </submittedName>
</protein>
<dbReference type="InterPro" id="IPR020904">
    <property type="entry name" value="Sc_DH/Rdtase_CS"/>
</dbReference>
<sequence length="251" mass="26438">MTLELEGKIALVTGAARGIGKGIALVLAEKGADIVINDKKMNYEGEALSGQIQAMGRKTLLVEADVSAESEVKQLFSAINKHFGRLDILVNNAGTSQAKDIFESSLEDWRYIIDTNLTSCFLCSKEAMNLMAKQQSGRIINISSVVGERGALFGHVHYAATKSGMLGMTKTLARTGAPLGITVNAVAPGIIETELLFKTHGVEGVEKLSASIPLGLGKPRSIGLAVAYLAGEGGNYITGTSIDVNGGINMR</sequence>
<keyword evidence="2 3" id="KW-0560">Oxidoreductase</keyword>
<evidence type="ECO:0000313" key="4">
    <source>
        <dbReference type="Proteomes" id="UP000000493"/>
    </source>
</evidence>
<dbReference type="EMBL" id="CP002859">
    <property type="protein sequence ID" value="AEI48341.1"/>
    <property type="molecule type" value="Genomic_DNA"/>
</dbReference>
<dbReference type="PANTHER" id="PTHR42879">
    <property type="entry name" value="3-OXOACYL-(ACYL-CARRIER-PROTEIN) REDUCTASE"/>
    <property type="match status" value="1"/>
</dbReference>
<proteinExistence type="inferred from homology"/>
<dbReference type="InterPro" id="IPR050259">
    <property type="entry name" value="SDR"/>
</dbReference>
<dbReference type="PANTHER" id="PTHR42879:SF2">
    <property type="entry name" value="3-OXOACYL-[ACYL-CARRIER-PROTEIN] REDUCTASE FABG"/>
    <property type="match status" value="1"/>
</dbReference>
<reference evidence="3 4" key="2">
    <citation type="journal article" date="2012" name="Stand. Genomic Sci.">
        <title>Complete genome sequence of the aquatic bacterium Runella slithyformis type strain (LSU 4(T)).</title>
        <authorList>
            <person name="Copeland A."/>
            <person name="Zhang X."/>
            <person name="Misra M."/>
            <person name="Lapidus A."/>
            <person name="Nolan M."/>
            <person name="Lucas S."/>
            <person name="Deshpande S."/>
            <person name="Cheng J.F."/>
            <person name="Tapia R."/>
            <person name="Goodwin L.A."/>
            <person name="Pitluck S."/>
            <person name="Liolios K."/>
            <person name="Pagani I."/>
            <person name="Ivanova N."/>
            <person name="Mikhailova N."/>
            <person name="Pati A."/>
            <person name="Chen A."/>
            <person name="Palaniappan K."/>
            <person name="Land M."/>
            <person name="Hauser L."/>
            <person name="Pan C."/>
            <person name="Jeffries C.D."/>
            <person name="Detter J.C."/>
            <person name="Brambilla E.M."/>
            <person name="Rohde M."/>
            <person name="Djao O.D."/>
            <person name="Goker M."/>
            <person name="Sikorski J."/>
            <person name="Tindall B.J."/>
            <person name="Woyke T."/>
            <person name="Bristow J."/>
            <person name="Eisen J.A."/>
            <person name="Markowitz V."/>
            <person name="Hugenholtz P."/>
            <person name="Kyrpides N.C."/>
            <person name="Klenk H.P."/>
            <person name="Mavromatis K."/>
        </authorList>
    </citation>
    <scope>NUCLEOTIDE SEQUENCE [LARGE SCALE GENOMIC DNA]</scope>
    <source>
        <strain evidence="4">ATCC 29530 / DSM 19594 / LMG 11500 / NCIMB 11436 / LSU 4</strain>
    </source>
</reference>
<dbReference type="Proteomes" id="UP000000493">
    <property type="component" value="Chromosome"/>
</dbReference>
<dbReference type="Gene3D" id="3.40.50.720">
    <property type="entry name" value="NAD(P)-binding Rossmann-like Domain"/>
    <property type="match status" value="1"/>
</dbReference>
<dbReference type="SUPFAM" id="SSF51735">
    <property type="entry name" value="NAD(P)-binding Rossmann-fold domains"/>
    <property type="match status" value="1"/>
</dbReference>
<dbReference type="RefSeq" id="WP_013927654.1">
    <property type="nucleotide sequence ID" value="NC_015703.1"/>
</dbReference>
<accession>A0A7U4E597</accession>
<dbReference type="PRINTS" id="PR00081">
    <property type="entry name" value="GDHRDH"/>
</dbReference>
<dbReference type="AlphaFoldDB" id="A0A7U4E597"/>
<gene>
    <name evidence="3" type="ordered locus">Runsl_1917</name>
</gene>
<dbReference type="GO" id="GO:0032787">
    <property type="term" value="P:monocarboxylic acid metabolic process"/>
    <property type="evidence" value="ECO:0007669"/>
    <property type="project" value="UniProtKB-ARBA"/>
</dbReference>
<dbReference type="PROSITE" id="PS00061">
    <property type="entry name" value="ADH_SHORT"/>
    <property type="match status" value="1"/>
</dbReference>
<keyword evidence="4" id="KW-1185">Reference proteome</keyword>
<dbReference type="KEGG" id="rsi:Runsl_1917"/>
<name>A0A7U4E597_RUNSL</name>
<comment type="similarity">
    <text evidence="1">Belongs to the short-chain dehydrogenases/reductases (SDR) family.</text>
</comment>
<dbReference type="EC" id="1.1.1.100" evidence="3"/>
<dbReference type="FunFam" id="3.40.50.720:FF:000173">
    <property type="entry name" value="3-oxoacyl-[acyl-carrier protein] reductase"/>
    <property type="match status" value="1"/>
</dbReference>
<evidence type="ECO:0000313" key="3">
    <source>
        <dbReference type="EMBL" id="AEI48341.1"/>
    </source>
</evidence>
<dbReference type="InterPro" id="IPR036291">
    <property type="entry name" value="NAD(P)-bd_dom_sf"/>
</dbReference>
<evidence type="ECO:0000256" key="1">
    <source>
        <dbReference type="ARBA" id="ARBA00006484"/>
    </source>
</evidence>